<feature type="transmembrane region" description="Helical" evidence="2">
    <location>
        <begin position="47"/>
        <end position="66"/>
    </location>
</feature>
<evidence type="ECO:0000313" key="4">
    <source>
        <dbReference type="Proteomes" id="UP001501183"/>
    </source>
</evidence>
<reference evidence="4" key="1">
    <citation type="journal article" date="2019" name="Int. J. Syst. Evol. Microbiol.">
        <title>The Global Catalogue of Microorganisms (GCM) 10K type strain sequencing project: providing services to taxonomists for standard genome sequencing and annotation.</title>
        <authorList>
            <consortium name="The Broad Institute Genomics Platform"/>
            <consortium name="The Broad Institute Genome Sequencing Center for Infectious Disease"/>
            <person name="Wu L."/>
            <person name="Ma J."/>
        </authorList>
    </citation>
    <scope>NUCLEOTIDE SEQUENCE [LARGE SCALE GENOMIC DNA]</scope>
    <source>
        <strain evidence="4">JCM 32206</strain>
    </source>
</reference>
<evidence type="ECO:0000313" key="3">
    <source>
        <dbReference type="EMBL" id="GAA4477447.1"/>
    </source>
</evidence>
<evidence type="ECO:0000256" key="1">
    <source>
        <dbReference type="SAM" id="MobiDB-lite"/>
    </source>
</evidence>
<dbReference type="RefSeq" id="WP_345344201.1">
    <property type="nucleotide sequence ID" value="NZ_BAABFB010000030.1"/>
</dbReference>
<dbReference type="Proteomes" id="UP001501183">
    <property type="component" value="Unassembled WGS sequence"/>
</dbReference>
<keyword evidence="2" id="KW-0472">Membrane</keyword>
<dbReference type="EMBL" id="BAABFB010000030">
    <property type="protein sequence ID" value="GAA4477447.1"/>
    <property type="molecule type" value="Genomic_DNA"/>
</dbReference>
<gene>
    <name evidence="3" type="ORF">GCM10023094_19720</name>
</gene>
<comment type="caution">
    <text evidence="3">The sequence shown here is derived from an EMBL/GenBank/DDBJ whole genome shotgun (WGS) entry which is preliminary data.</text>
</comment>
<evidence type="ECO:0000256" key="2">
    <source>
        <dbReference type="SAM" id="Phobius"/>
    </source>
</evidence>
<feature type="transmembrane region" description="Helical" evidence="2">
    <location>
        <begin position="78"/>
        <end position="95"/>
    </location>
</feature>
<accession>A0ABP8P1N0</accession>
<sequence>MPDTSAPESPNRRADPVPSRPLPAAATALAVTVLAGVWPLTGTVMTYVPALLVPSAIGLPFAVPALRPWPLGRTTTGHWLVDLLAALVLIAVVAVRLTRPVAGPWRAFAAGVGATVVGMVAANLIRSVYLSFVEHAGLGTYLFALLGGAALAVIWGTAAGILVGAVHAAATARPARRSAEHPVVTVTAESVTAPQGS</sequence>
<keyword evidence="2" id="KW-1133">Transmembrane helix</keyword>
<feature type="transmembrane region" description="Helical" evidence="2">
    <location>
        <begin position="141"/>
        <end position="168"/>
    </location>
</feature>
<keyword evidence="2" id="KW-0812">Transmembrane</keyword>
<protein>
    <submittedName>
        <fullName evidence="3">Uncharacterized protein</fullName>
    </submittedName>
</protein>
<keyword evidence="4" id="KW-1185">Reference proteome</keyword>
<proteinExistence type="predicted"/>
<name>A0ABP8P1N0_9NOCA</name>
<organism evidence="3 4">
    <name type="scientific">Rhodococcus olei</name>
    <dbReference type="NCBI Taxonomy" id="2161675"/>
    <lineage>
        <taxon>Bacteria</taxon>
        <taxon>Bacillati</taxon>
        <taxon>Actinomycetota</taxon>
        <taxon>Actinomycetes</taxon>
        <taxon>Mycobacteriales</taxon>
        <taxon>Nocardiaceae</taxon>
        <taxon>Rhodococcus</taxon>
    </lineage>
</organism>
<feature type="transmembrane region" description="Helical" evidence="2">
    <location>
        <begin position="20"/>
        <end position="40"/>
    </location>
</feature>
<feature type="region of interest" description="Disordered" evidence="1">
    <location>
        <begin position="1"/>
        <end position="20"/>
    </location>
</feature>
<feature type="transmembrane region" description="Helical" evidence="2">
    <location>
        <begin position="107"/>
        <end position="129"/>
    </location>
</feature>